<organism evidence="1">
    <name type="scientific">Caldisericum exile</name>
    <dbReference type="NCBI Taxonomy" id="693075"/>
    <lineage>
        <taxon>Bacteria</taxon>
        <taxon>Pseudomonadati</taxon>
        <taxon>Caldisericota/Cryosericota group</taxon>
        <taxon>Caldisericota</taxon>
        <taxon>Caldisericia</taxon>
        <taxon>Caldisericales</taxon>
        <taxon>Caldisericaceae</taxon>
        <taxon>Caldisericum</taxon>
    </lineage>
</organism>
<name>A0A7C4Y0N1_9BACT</name>
<proteinExistence type="predicted"/>
<gene>
    <name evidence="1" type="ORF">ENV82_03385</name>
</gene>
<sequence>MECLVIEYETVEVSSMPVYIPEREIKVKCGKFGKEVKLKAGGYGNYIDSIFDLAKLGGDLLESRKCPECGSKIRIPSYDG</sequence>
<accession>A0A7C4Y0N1</accession>
<reference evidence="1" key="1">
    <citation type="journal article" date="2020" name="mSystems">
        <title>Genome- and Community-Level Interaction Insights into Carbon Utilization and Element Cycling Functions of Hydrothermarchaeota in Hydrothermal Sediment.</title>
        <authorList>
            <person name="Zhou Z."/>
            <person name="Liu Y."/>
            <person name="Xu W."/>
            <person name="Pan J."/>
            <person name="Luo Z.H."/>
            <person name="Li M."/>
        </authorList>
    </citation>
    <scope>NUCLEOTIDE SEQUENCE [LARGE SCALE GENOMIC DNA]</scope>
    <source>
        <strain evidence="1">SpSt-794</strain>
    </source>
</reference>
<protein>
    <submittedName>
        <fullName evidence="1">Uncharacterized protein</fullName>
    </submittedName>
</protein>
<comment type="caution">
    <text evidence="1">The sequence shown here is derived from an EMBL/GenBank/DDBJ whole genome shotgun (WGS) entry which is preliminary data.</text>
</comment>
<dbReference type="AlphaFoldDB" id="A0A7C4Y0N1"/>
<dbReference type="EMBL" id="DTHV01000106">
    <property type="protein sequence ID" value="HGW60455.1"/>
    <property type="molecule type" value="Genomic_DNA"/>
</dbReference>
<evidence type="ECO:0000313" key="1">
    <source>
        <dbReference type="EMBL" id="HGW60455.1"/>
    </source>
</evidence>